<dbReference type="InterPro" id="IPR011047">
    <property type="entry name" value="Quinoprotein_ADH-like_sf"/>
</dbReference>
<proteinExistence type="predicted"/>
<feature type="repeat" description="WD" evidence="3">
    <location>
        <begin position="127"/>
        <end position="161"/>
    </location>
</feature>
<reference evidence="4 5" key="1">
    <citation type="submission" date="2018-10" db="EMBL/GenBank/DDBJ databases">
        <title>A high-quality apple genome assembly.</title>
        <authorList>
            <person name="Hu J."/>
        </authorList>
    </citation>
    <scope>NUCLEOTIDE SEQUENCE [LARGE SCALE GENOMIC DNA]</scope>
    <source>
        <strain evidence="5">cv. HFTH1</strain>
        <tissue evidence="4">Young leaf</tissue>
    </source>
</reference>
<dbReference type="AlphaFoldDB" id="A0A498JCY5"/>
<keyword evidence="2" id="KW-0677">Repeat</keyword>
<dbReference type="PANTHER" id="PTHR18763:SF0">
    <property type="entry name" value="WD REPEAT-CONTAINING PROTEIN 18"/>
    <property type="match status" value="1"/>
</dbReference>
<keyword evidence="5" id="KW-1185">Reference proteome</keyword>
<dbReference type="Proteomes" id="UP000290289">
    <property type="component" value="Chromosome 8"/>
</dbReference>
<dbReference type="PROSITE" id="PS50082">
    <property type="entry name" value="WD_REPEATS_2"/>
    <property type="match status" value="1"/>
</dbReference>
<sequence>MFYVSVTLFEIPKRSIKILVRNPSSPVFSRSRHWLLGPPHGRRAAPLQALRLSASRSHLRKRTVPRLLSASRVFFLLLLCPGPGPSCKFMSRAFQKNRSTRSLRTAKAHRLLAEARRGISTCGSKAVTCIAYGISGNHLISGSEDGMVRIWDAITHNIVRHFSEKYTRSWIKVATCVVFLVLTSTEDLEQRTHTRTINVPMPRRSSLCPNAKEKTILVKFVMHQPSTGSNNACSFLSLPIALPLKRMCQPCVR</sequence>
<dbReference type="EMBL" id="RDQH01000334">
    <property type="protein sequence ID" value="RXH91683.1"/>
    <property type="molecule type" value="Genomic_DNA"/>
</dbReference>
<dbReference type="GO" id="GO:0120330">
    <property type="term" value="C:rixosome complex"/>
    <property type="evidence" value="ECO:0007669"/>
    <property type="project" value="TreeGrafter"/>
</dbReference>
<evidence type="ECO:0000313" key="4">
    <source>
        <dbReference type="EMBL" id="RXH91683.1"/>
    </source>
</evidence>
<protein>
    <submittedName>
        <fullName evidence="4">Uncharacterized protein</fullName>
    </submittedName>
</protein>
<dbReference type="STRING" id="3750.A0A498JCY5"/>
<evidence type="ECO:0000313" key="5">
    <source>
        <dbReference type="Proteomes" id="UP000290289"/>
    </source>
</evidence>
<dbReference type="GO" id="GO:0005656">
    <property type="term" value="C:nuclear pre-replicative complex"/>
    <property type="evidence" value="ECO:0007669"/>
    <property type="project" value="TreeGrafter"/>
</dbReference>
<dbReference type="GO" id="GO:0006364">
    <property type="term" value="P:rRNA processing"/>
    <property type="evidence" value="ECO:0007669"/>
    <property type="project" value="TreeGrafter"/>
</dbReference>
<dbReference type="InterPro" id="IPR045227">
    <property type="entry name" value="WDR18/Ipi3/RID3"/>
</dbReference>
<evidence type="ECO:0000256" key="3">
    <source>
        <dbReference type="PROSITE-ProRule" id="PRU00221"/>
    </source>
</evidence>
<keyword evidence="1 3" id="KW-0853">WD repeat</keyword>
<dbReference type="InterPro" id="IPR015943">
    <property type="entry name" value="WD40/YVTN_repeat-like_dom_sf"/>
</dbReference>
<dbReference type="GO" id="GO:0006261">
    <property type="term" value="P:DNA-templated DNA replication"/>
    <property type="evidence" value="ECO:0007669"/>
    <property type="project" value="TreeGrafter"/>
</dbReference>
<evidence type="ECO:0000256" key="2">
    <source>
        <dbReference type="ARBA" id="ARBA00022737"/>
    </source>
</evidence>
<accession>A0A498JCY5</accession>
<organism evidence="4 5">
    <name type="scientific">Malus domestica</name>
    <name type="common">Apple</name>
    <name type="synonym">Pyrus malus</name>
    <dbReference type="NCBI Taxonomy" id="3750"/>
    <lineage>
        <taxon>Eukaryota</taxon>
        <taxon>Viridiplantae</taxon>
        <taxon>Streptophyta</taxon>
        <taxon>Embryophyta</taxon>
        <taxon>Tracheophyta</taxon>
        <taxon>Spermatophyta</taxon>
        <taxon>Magnoliopsida</taxon>
        <taxon>eudicotyledons</taxon>
        <taxon>Gunneridae</taxon>
        <taxon>Pentapetalae</taxon>
        <taxon>rosids</taxon>
        <taxon>fabids</taxon>
        <taxon>Rosales</taxon>
        <taxon>Rosaceae</taxon>
        <taxon>Amygdaloideae</taxon>
        <taxon>Maleae</taxon>
        <taxon>Malus</taxon>
    </lineage>
</organism>
<dbReference type="SMART" id="SM00320">
    <property type="entry name" value="WD40"/>
    <property type="match status" value="1"/>
</dbReference>
<dbReference type="PANTHER" id="PTHR18763">
    <property type="entry name" value="WD-REPEAT PROTEIN 18"/>
    <property type="match status" value="1"/>
</dbReference>
<gene>
    <name evidence="4" type="ORF">DVH24_020706</name>
</gene>
<evidence type="ECO:0000256" key="1">
    <source>
        <dbReference type="ARBA" id="ARBA00022574"/>
    </source>
</evidence>
<dbReference type="Pfam" id="PF00400">
    <property type="entry name" value="WD40"/>
    <property type="match status" value="1"/>
</dbReference>
<comment type="caution">
    <text evidence="4">The sequence shown here is derived from an EMBL/GenBank/DDBJ whole genome shotgun (WGS) entry which is preliminary data.</text>
</comment>
<name>A0A498JCY5_MALDO</name>
<dbReference type="SUPFAM" id="SSF50998">
    <property type="entry name" value="Quinoprotein alcohol dehydrogenase-like"/>
    <property type="match status" value="1"/>
</dbReference>
<dbReference type="InterPro" id="IPR001680">
    <property type="entry name" value="WD40_rpt"/>
</dbReference>
<dbReference type="Gene3D" id="2.130.10.10">
    <property type="entry name" value="YVTN repeat-like/Quinoprotein amine dehydrogenase"/>
    <property type="match status" value="1"/>
</dbReference>
<dbReference type="PROSITE" id="PS50294">
    <property type="entry name" value="WD_REPEATS_REGION"/>
    <property type="match status" value="1"/>
</dbReference>